<dbReference type="AlphaFoldDB" id="C5S348"/>
<organism evidence="3 4">
    <name type="scientific">Actinobacillus minor NM305</name>
    <dbReference type="NCBI Taxonomy" id="637911"/>
    <lineage>
        <taxon>Bacteria</taxon>
        <taxon>Pseudomonadati</taxon>
        <taxon>Pseudomonadota</taxon>
        <taxon>Gammaproteobacteria</taxon>
        <taxon>Pasteurellales</taxon>
        <taxon>Pasteurellaceae</taxon>
        <taxon>Actinobacillus</taxon>
    </lineage>
</organism>
<evidence type="ECO:0000313" key="4">
    <source>
        <dbReference type="Proteomes" id="UP000005532"/>
    </source>
</evidence>
<sequence length="1014" mass="118276">MNIKIWETIIEMKSKRNKFKKFKEKLGKINSESLSSKDNSLQEKESNYSKTFIEFRNLLLEYETKIIRLKEQNAILNSEKESLTKSIKEYETLYKEWATEKKNLVLSHQKAVLQAENCKNTMSFRLGYALIFGFKSWNGFKHLLKTLFTLRKDKKIKNIPQIESTLPQIEKKEISWDSSKPILQWTKNIDFNYLTEFNKYQLSPNDEILEINHNGFSKIIDCIPNTQLIIKLNTFSLDKPDLGKQVLLTIVFYDKEGKQTQSKIDIPYSERLNKYYFYLNTNRKLDDYITLLVPPDVCRVELGTHLWDAESTIYLNNQIEVSTLVDGVTVILPTYKGEKTILKCLTSLAEQTLPYSKFEVLIIINGEKDNTPKLIDRFKANYPQLDIKVYELNEGNVSKARNYGIQQATKTFTTFIDDDDFVPSNYLYSLYQRAMFNTITITGIEDIENGQVIRSPIMDQLDKAFKKNSYSYFDVTSTLTMNACKLAPSFMVKATQYDFNLRSGEDVVYWCNLLNTFRPNVALISTYEKDSYKRLIRSNSISRKAESYDFNVLQRLEVIKHLILDLKDSQYKNIDIFLQSKINAQANFIKNYLEKYPSDYAMFLQDIARMDLHNAFIGTVNSLFTDTLVISYCYAPYIDTSGVVMSKRIRAMEKPVDIITNSMNKVRETDEKLLKIAEYYVGKHIELNAPQSFANANAILKFVDLALDATHQLIKSRKIYRNLYSRAMWPASHIAAATIKMKYPQMKWIAEFSDPILVDVSGKERYEELDSNWLKKQGFVSEDIYLSDKQNLFYWCEKLAYLYADELIFTNKNQLDYMLSYADEELRDVIRNKAIILPQPTLPREFYNLSVASLEKEPNIFHLAYFGSFYVNRGFKPFIEAWNKLQDSYKKRLKLYIYTQQDPESILNEVPNDLRHQIIIQKYVGYFDFLALSDQFDGLIVMDAETKGLKMNNPYLPSKLSDYLGSQSQILALIEEGSPISNIEHSRLFKADMNKIDEINSIMFSFLSNSSHRK</sequence>
<accession>C5S348</accession>
<dbReference type="eggNOG" id="COG0463">
    <property type="taxonomic scope" value="Bacteria"/>
</dbReference>
<dbReference type="GO" id="GO:0016758">
    <property type="term" value="F:hexosyltransferase activity"/>
    <property type="evidence" value="ECO:0007669"/>
    <property type="project" value="UniProtKB-ARBA"/>
</dbReference>
<name>C5S348_9PAST</name>
<gene>
    <name evidence="3" type="ORF">AM305_11510</name>
</gene>
<keyword evidence="1" id="KW-0175">Coiled coil</keyword>
<dbReference type="SUPFAM" id="SSF53756">
    <property type="entry name" value="UDP-Glycosyltransferase/glycogen phosphorylase"/>
    <property type="match status" value="1"/>
</dbReference>
<evidence type="ECO:0000259" key="2">
    <source>
        <dbReference type="Pfam" id="PF00535"/>
    </source>
</evidence>
<dbReference type="RefSeq" id="WP_005824710.1">
    <property type="nucleotide sequence ID" value="NZ_ACQL01000102.1"/>
</dbReference>
<feature type="domain" description="Glycosyltransferase 2-like" evidence="2">
    <location>
        <begin position="329"/>
        <end position="444"/>
    </location>
</feature>
<dbReference type="EMBL" id="ACQL01000102">
    <property type="protein sequence ID" value="EER46677.1"/>
    <property type="molecule type" value="Genomic_DNA"/>
</dbReference>
<dbReference type="InterPro" id="IPR029044">
    <property type="entry name" value="Nucleotide-diphossugar_trans"/>
</dbReference>
<dbReference type="PANTHER" id="PTHR22916">
    <property type="entry name" value="GLYCOSYLTRANSFERASE"/>
    <property type="match status" value="1"/>
</dbReference>
<dbReference type="Gene3D" id="3.90.550.10">
    <property type="entry name" value="Spore Coat Polysaccharide Biosynthesis Protein SpsA, Chain A"/>
    <property type="match status" value="1"/>
</dbReference>
<feature type="coiled-coil region" evidence="1">
    <location>
        <begin position="59"/>
        <end position="100"/>
    </location>
</feature>
<dbReference type="Pfam" id="PF00535">
    <property type="entry name" value="Glycos_transf_2"/>
    <property type="match status" value="1"/>
</dbReference>
<evidence type="ECO:0000256" key="1">
    <source>
        <dbReference type="SAM" id="Coils"/>
    </source>
</evidence>
<dbReference type="SUPFAM" id="SSF53448">
    <property type="entry name" value="Nucleotide-diphospho-sugar transferases"/>
    <property type="match status" value="1"/>
</dbReference>
<dbReference type="OrthoDB" id="6813549at2"/>
<dbReference type="CDD" id="cd00761">
    <property type="entry name" value="Glyco_tranf_GTA_type"/>
    <property type="match status" value="1"/>
</dbReference>
<comment type="caution">
    <text evidence="3">The sequence shown here is derived from an EMBL/GenBank/DDBJ whole genome shotgun (WGS) entry which is preliminary data.</text>
</comment>
<proteinExistence type="predicted"/>
<evidence type="ECO:0000313" key="3">
    <source>
        <dbReference type="EMBL" id="EER46677.1"/>
    </source>
</evidence>
<reference evidence="3 4" key="1">
    <citation type="journal article" date="2010" name="Vet. Microbiol.">
        <title>Production of haemolysins by strains of the Actinobacillus minor/porcitonsillarum complex.</title>
        <authorList>
            <person name="Arya G."/>
            <person name="Niven D.F."/>
        </authorList>
    </citation>
    <scope>NUCLEOTIDE SEQUENCE [LARGE SCALE GENOMIC DNA]</scope>
    <source>
        <strain evidence="3 4">NM305</strain>
    </source>
</reference>
<protein>
    <recommendedName>
        <fullName evidence="2">Glycosyltransferase 2-like domain-containing protein</fullName>
    </recommendedName>
</protein>
<dbReference type="InterPro" id="IPR001173">
    <property type="entry name" value="Glyco_trans_2-like"/>
</dbReference>
<dbReference type="Proteomes" id="UP000005532">
    <property type="component" value="Unassembled WGS sequence"/>
</dbReference>